<protein>
    <submittedName>
        <fullName evidence="2">3-beta hydroxysteroid dehydrogenase</fullName>
    </submittedName>
</protein>
<dbReference type="CDD" id="cd05244">
    <property type="entry name" value="BVR-B_like_SDR_a"/>
    <property type="match status" value="1"/>
</dbReference>
<name>A0A2V1JYZ7_9BURK</name>
<dbReference type="InterPro" id="IPR016040">
    <property type="entry name" value="NAD(P)-bd_dom"/>
</dbReference>
<evidence type="ECO:0000259" key="1">
    <source>
        <dbReference type="Pfam" id="PF13460"/>
    </source>
</evidence>
<dbReference type="GO" id="GO:0016646">
    <property type="term" value="F:oxidoreductase activity, acting on the CH-NH group of donors, NAD or NADP as acceptor"/>
    <property type="evidence" value="ECO:0007669"/>
    <property type="project" value="TreeGrafter"/>
</dbReference>
<evidence type="ECO:0000313" key="2">
    <source>
        <dbReference type="EMBL" id="PWF24142.1"/>
    </source>
</evidence>
<dbReference type="AlphaFoldDB" id="A0A2V1JYZ7"/>
<keyword evidence="3" id="KW-1185">Reference proteome</keyword>
<proteinExistence type="predicted"/>
<evidence type="ECO:0000313" key="3">
    <source>
        <dbReference type="Proteomes" id="UP000245212"/>
    </source>
</evidence>
<dbReference type="PANTHER" id="PTHR43355:SF2">
    <property type="entry name" value="FLAVIN REDUCTASE (NADPH)"/>
    <property type="match status" value="1"/>
</dbReference>
<dbReference type="Gene3D" id="3.40.50.720">
    <property type="entry name" value="NAD(P)-binding Rossmann-like Domain"/>
    <property type="match status" value="1"/>
</dbReference>
<gene>
    <name evidence="2" type="ORF">DD235_07555</name>
</gene>
<dbReference type="EMBL" id="QETA01000002">
    <property type="protein sequence ID" value="PWF24142.1"/>
    <property type="molecule type" value="Genomic_DNA"/>
</dbReference>
<sequence>MAHIALIGASGRAGARILKELSDRGHTITAIARHPEKIAVLPGVTARQGDAQDRAALVQLLQGHDAVVSAVMFGQSNPEVLIGAVKEAGVPRYLVVGGAGSLEVAPGQRLIDQPDFPEAYRPEASRGAAFLARLKEEPDLDWTFLSPSAEFVPGERTGKFRLENDALLVGKEGSRISFEDYAVAMVDEIEKPAHSRRRFTVGY</sequence>
<dbReference type="InterPro" id="IPR036291">
    <property type="entry name" value="NAD(P)-bd_dom_sf"/>
</dbReference>
<dbReference type="InterPro" id="IPR051606">
    <property type="entry name" value="Polyketide_Oxido-like"/>
</dbReference>
<feature type="domain" description="NAD(P)-binding" evidence="1">
    <location>
        <begin position="8"/>
        <end position="188"/>
    </location>
</feature>
<dbReference type="SUPFAM" id="SSF51735">
    <property type="entry name" value="NAD(P)-binding Rossmann-fold domains"/>
    <property type="match status" value="1"/>
</dbReference>
<comment type="caution">
    <text evidence="2">The sequence shown here is derived from an EMBL/GenBank/DDBJ whole genome shotgun (WGS) entry which is preliminary data.</text>
</comment>
<dbReference type="Proteomes" id="UP000245212">
    <property type="component" value="Unassembled WGS sequence"/>
</dbReference>
<accession>A0A2V1JYZ7</accession>
<organism evidence="2 3">
    <name type="scientific">Corticimicrobacter populi</name>
    <dbReference type="NCBI Taxonomy" id="2175229"/>
    <lineage>
        <taxon>Bacteria</taxon>
        <taxon>Pseudomonadati</taxon>
        <taxon>Pseudomonadota</taxon>
        <taxon>Betaproteobacteria</taxon>
        <taxon>Burkholderiales</taxon>
        <taxon>Alcaligenaceae</taxon>
        <taxon>Corticimicrobacter</taxon>
    </lineage>
</organism>
<dbReference type="RefSeq" id="WP_109061420.1">
    <property type="nucleotide sequence ID" value="NZ_QETA01000002.1"/>
</dbReference>
<dbReference type="Pfam" id="PF13460">
    <property type="entry name" value="NAD_binding_10"/>
    <property type="match status" value="1"/>
</dbReference>
<dbReference type="PANTHER" id="PTHR43355">
    <property type="entry name" value="FLAVIN REDUCTASE (NADPH)"/>
    <property type="match status" value="1"/>
</dbReference>
<reference evidence="3" key="1">
    <citation type="submission" date="2018-05" db="EMBL/GenBank/DDBJ databases">
        <authorList>
            <person name="Li Y."/>
        </authorList>
    </citation>
    <scope>NUCLEOTIDE SEQUENCE [LARGE SCALE GENOMIC DNA]</scope>
    <source>
        <strain evidence="3">3d-2-2</strain>
    </source>
</reference>